<organism evidence="4 5">
    <name type="scientific">Musa balbisiana</name>
    <name type="common">Banana</name>
    <dbReference type="NCBI Taxonomy" id="52838"/>
    <lineage>
        <taxon>Eukaryota</taxon>
        <taxon>Viridiplantae</taxon>
        <taxon>Streptophyta</taxon>
        <taxon>Embryophyta</taxon>
        <taxon>Tracheophyta</taxon>
        <taxon>Spermatophyta</taxon>
        <taxon>Magnoliopsida</taxon>
        <taxon>Liliopsida</taxon>
        <taxon>Zingiberales</taxon>
        <taxon>Musaceae</taxon>
        <taxon>Musa</taxon>
    </lineage>
</organism>
<dbReference type="PRINTS" id="PR00382">
    <property type="entry name" value="LIPIDTRNSFER"/>
</dbReference>
<keyword evidence="5" id="KW-1185">Reference proteome</keyword>
<reference evidence="4 5" key="1">
    <citation type="journal article" date="2019" name="Nat. Plants">
        <title>Genome sequencing of Musa balbisiana reveals subgenome evolution and function divergence in polyploid bananas.</title>
        <authorList>
            <person name="Yao X."/>
        </authorList>
    </citation>
    <scope>NUCLEOTIDE SEQUENCE [LARGE SCALE GENOMIC DNA]</scope>
    <source>
        <strain evidence="5">cv. DH-PKW</strain>
        <tissue evidence="4">Leaves</tissue>
    </source>
</reference>
<accession>A0A4S8KCU6</accession>
<keyword evidence="2" id="KW-0732">Signal</keyword>
<dbReference type="GO" id="GO:0006869">
    <property type="term" value="P:lipid transport"/>
    <property type="evidence" value="ECO:0007669"/>
    <property type="project" value="InterPro"/>
</dbReference>
<keyword evidence="1" id="KW-0813">Transport</keyword>
<evidence type="ECO:0000259" key="3">
    <source>
        <dbReference type="SMART" id="SM00499"/>
    </source>
</evidence>
<comment type="function">
    <text evidence="1">Plant non-specific lipid-transfer proteins transfer phospholipids as well as galactolipids across membranes. May play a role in wax or cutin deposition in the cell walls of expanding epidermal cells and certain secretory tissues.</text>
</comment>
<feature type="signal peptide" evidence="2">
    <location>
        <begin position="1"/>
        <end position="29"/>
    </location>
</feature>
<dbReference type="PROSITE" id="PS00597">
    <property type="entry name" value="PLANT_LTP"/>
    <property type="match status" value="1"/>
</dbReference>
<evidence type="ECO:0000256" key="2">
    <source>
        <dbReference type="SAM" id="SignalP"/>
    </source>
</evidence>
<evidence type="ECO:0000313" key="5">
    <source>
        <dbReference type="Proteomes" id="UP000317650"/>
    </source>
</evidence>
<comment type="caution">
    <text evidence="4">The sequence shown here is derived from an EMBL/GenBank/DDBJ whole genome shotgun (WGS) entry which is preliminary data.</text>
</comment>
<dbReference type="InterPro" id="IPR000528">
    <property type="entry name" value="Plant_nsLTP"/>
</dbReference>
<dbReference type="GO" id="GO:0008289">
    <property type="term" value="F:lipid binding"/>
    <property type="evidence" value="ECO:0007669"/>
    <property type="project" value="UniProtKB-KW"/>
</dbReference>
<feature type="domain" description="Bifunctional inhibitor/plant lipid transfer protein/seed storage helical" evidence="3">
    <location>
        <begin position="32"/>
        <end position="115"/>
    </location>
</feature>
<sequence>MAGSALHPVALVVATTVVLLAAAPRGGEATTCSQVYGDLISCLGYLQGGPIKQQCCSGIKSLIAAARTTQDRRTACGCIKTATAGLSGIDYGRVSQLPGQCGISVSYKISPNVDCSKIN</sequence>
<dbReference type="PANTHER" id="PTHR33076">
    <property type="entry name" value="NON-SPECIFIC LIPID-TRANSFER PROTEIN 2-RELATED"/>
    <property type="match status" value="1"/>
</dbReference>
<dbReference type="InterPro" id="IPR036312">
    <property type="entry name" value="Bifun_inhib/LTP/seed_sf"/>
</dbReference>
<name>A0A4S8KCU6_MUSBA</name>
<feature type="chain" id="PRO_5020474777" description="Non-specific lipid-transfer protein" evidence="2">
    <location>
        <begin position="30"/>
        <end position="119"/>
    </location>
</feature>
<dbReference type="EMBL" id="PYDT01000001">
    <property type="protein sequence ID" value="THU72973.1"/>
    <property type="molecule type" value="Genomic_DNA"/>
</dbReference>
<gene>
    <name evidence="4" type="ORF">C4D60_Mb04t17870</name>
</gene>
<evidence type="ECO:0000256" key="1">
    <source>
        <dbReference type="RuleBase" id="RU000628"/>
    </source>
</evidence>
<dbReference type="SUPFAM" id="SSF47699">
    <property type="entry name" value="Bifunctional inhibitor/lipid-transfer protein/seed storage 2S albumin"/>
    <property type="match status" value="1"/>
</dbReference>
<protein>
    <recommendedName>
        <fullName evidence="1">Non-specific lipid-transfer protein</fullName>
    </recommendedName>
</protein>
<dbReference type="InterPro" id="IPR016140">
    <property type="entry name" value="Bifunc_inhib/LTP/seed_store"/>
</dbReference>
<comment type="similarity">
    <text evidence="1">Belongs to the plant LTP family.</text>
</comment>
<proteinExistence type="inferred from homology"/>
<dbReference type="CDD" id="cd01960">
    <property type="entry name" value="nsLTP1"/>
    <property type="match status" value="1"/>
</dbReference>
<dbReference type="STRING" id="52838.A0A4S8KCU6"/>
<keyword evidence="1" id="KW-0446">Lipid-binding</keyword>
<dbReference type="SMART" id="SM00499">
    <property type="entry name" value="AAI"/>
    <property type="match status" value="1"/>
</dbReference>
<evidence type="ECO:0000313" key="4">
    <source>
        <dbReference type="EMBL" id="THU72973.1"/>
    </source>
</evidence>
<dbReference type="AlphaFoldDB" id="A0A4S8KCU6"/>
<dbReference type="Pfam" id="PF00234">
    <property type="entry name" value="Tryp_alpha_amyl"/>
    <property type="match status" value="1"/>
</dbReference>
<dbReference type="Proteomes" id="UP000317650">
    <property type="component" value="Chromosome 4"/>
</dbReference>
<dbReference type="Gene3D" id="1.10.110.10">
    <property type="entry name" value="Plant lipid-transfer and hydrophobic proteins"/>
    <property type="match status" value="1"/>
</dbReference>